<gene>
    <name evidence="2" type="ORF">MMF97_02670</name>
</gene>
<proteinExistence type="predicted"/>
<dbReference type="Proteomes" id="UP001165460">
    <property type="component" value="Unassembled WGS sequence"/>
</dbReference>
<keyword evidence="1" id="KW-0812">Transmembrane</keyword>
<organism evidence="2 3">
    <name type="scientific">Pedobacter montanisoli</name>
    <dbReference type="NCBI Taxonomy" id="2923277"/>
    <lineage>
        <taxon>Bacteria</taxon>
        <taxon>Pseudomonadati</taxon>
        <taxon>Bacteroidota</taxon>
        <taxon>Sphingobacteriia</taxon>
        <taxon>Sphingobacteriales</taxon>
        <taxon>Sphingobacteriaceae</taxon>
        <taxon>Pedobacter</taxon>
    </lineage>
</organism>
<comment type="caution">
    <text evidence="2">The sequence shown here is derived from an EMBL/GenBank/DDBJ whole genome shotgun (WGS) entry which is preliminary data.</text>
</comment>
<keyword evidence="3" id="KW-1185">Reference proteome</keyword>
<evidence type="ECO:0000313" key="2">
    <source>
        <dbReference type="EMBL" id="MCJ0741599.1"/>
    </source>
</evidence>
<reference evidence="2" key="1">
    <citation type="submission" date="2022-03" db="EMBL/GenBank/DDBJ databases">
        <authorList>
            <person name="Woo C.Y."/>
        </authorList>
    </citation>
    <scope>NUCLEOTIDE SEQUENCE</scope>
    <source>
        <strain evidence="2">CYS-01</strain>
    </source>
</reference>
<name>A0ABS9ZVG6_9SPHI</name>
<accession>A0ABS9ZVG6</accession>
<evidence type="ECO:0000313" key="3">
    <source>
        <dbReference type="Proteomes" id="UP001165460"/>
    </source>
</evidence>
<keyword evidence="1" id="KW-0472">Membrane</keyword>
<feature type="transmembrane region" description="Helical" evidence="1">
    <location>
        <begin position="78"/>
        <end position="96"/>
    </location>
</feature>
<dbReference type="RefSeq" id="WP_243358909.1">
    <property type="nucleotide sequence ID" value="NZ_JALGBH010000001.1"/>
</dbReference>
<protein>
    <submittedName>
        <fullName evidence="2">Uncharacterized protein</fullName>
    </submittedName>
</protein>
<sequence length="129" mass="15293">MRKLFLVFAFLDAISLIFLGMQLWQISSDFSKITLLSEKISSVLMFPMFALIAYCVYAQIKAKKIAAVWYYVQFPFRLYLWIFSIGFISLIPEAIGLFEDKWFDITLKTCIMFEFIRLYLTIRNHKKLS</sequence>
<keyword evidence="1" id="KW-1133">Transmembrane helix</keyword>
<evidence type="ECO:0000256" key="1">
    <source>
        <dbReference type="SAM" id="Phobius"/>
    </source>
</evidence>
<feature type="transmembrane region" description="Helical" evidence="1">
    <location>
        <begin position="39"/>
        <end position="57"/>
    </location>
</feature>
<dbReference type="EMBL" id="JALGBH010000001">
    <property type="protein sequence ID" value="MCJ0741599.1"/>
    <property type="molecule type" value="Genomic_DNA"/>
</dbReference>